<dbReference type="EMBL" id="JASHIF010000010">
    <property type="protein sequence ID" value="MDI9860207.1"/>
    <property type="molecule type" value="Genomic_DNA"/>
</dbReference>
<proteinExistence type="predicted"/>
<gene>
    <name evidence="2" type="ORF">QM524_13390</name>
</gene>
<dbReference type="RefSeq" id="WP_283344991.1">
    <property type="nucleotide sequence ID" value="NZ_JASHIF010000010.1"/>
</dbReference>
<name>A0ABT6Y9E5_9BACT</name>
<accession>A0ABT6Y9E5</accession>
<comment type="caution">
    <text evidence="2">The sequence shown here is derived from an EMBL/GenBank/DDBJ whole genome shotgun (WGS) entry which is preliminary data.</text>
</comment>
<reference evidence="2 3" key="1">
    <citation type="submission" date="2023-05" db="EMBL/GenBank/DDBJ databases">
        <title>Novel species of genus Flectobacillus isolated from stream in China.</title>
        <authorList>
            <person name="Lu H."/>
        </authorList>
    </citation>
    <scope>NUCLEOTIDE SEQUENCE [LARGE SCALE GENOMIC DNA]</scope>
    <source>
        <strain evidence="2 3">KCTC 42575</strain>
    </source>
</reference>
<dbReference type="InterPro" id="IPR023214">
    <property type="entry name" value="HAD_sf"/>
</dbReference>
<evidence type="ECO:0000259" key="1">
    <source>
        <dbReference type="Pfam" id="PF25109"/>
    </source>
</evidence>
<keyword evidence="3" id="KW-1185">Reference proteome</keyword>
<dbReference type="Proteomes" id="UP001236507">
    <property type="component" value="Unassembled WGS sequence"/>
</dbReference>
<dbReference type="InterPro" id="IPR056782">
    <property type="entry name" value="HAD_PNKP"/>
</dbReference>
<dbReference type="InterPro" id="IPR027417">
    <property type="entry name" value="P-loop_NTPase"/>
</dbReference>
<dbReference type="Gene3D" id="3.40.50.300">
    <property type="entry name" value="P-loop containing nucleotide triphosphate hydrolases"/>
    <property type="match status" value="1"/>
</dbReference>
<dbReference type="Pfam" id="PF13671">
    <property type="entry name" value="AAA_33"/>
    <property type="match status" value="1"/>
</dbReference>
<protein>
    <submittedName>
        <fullName evidence="2">AAA family ATPase</fullName>
    </submittedName>
</protein>
<dbReference type="SUPFAM" id="SSF52540">
    <property type="entry name" value="P-loop containing nucleoside triphosphate hydrolases"/>
    <property type="match status" value="1"/>
</dbReference>
<organism evidence="2 3">
    <name type="scientific">Flectobacillus roseus</name>
    <dbReference type="NCBI Taxonomy" id="502259"/>
    <lineage>
        <taxon>Bacteria</taxon>
        <taxon>Pseudomonadati</taxon>
        <taxon>Bacteroidota</taxon>
        <taxon>Cytophagia</taxon>
        <taxon>Cytophagales</taxon>
        <taxon>Flectobacillaceae</taxon>
        <taxon>Flectobacillus</taxon>
    </lineage>
</organism>
<dbReference type="Pfam" id="PF25109">
    <property type="entry name" value="HAD_PNKP"/>
    <property type="match status" value="1"/>
</dbReference>
<dbReference type="InterPro" id="IPR036412">
    <property type="entry name" value="HAD-like_sf"/>
</dbReference>
<dbReference type="SUPFAM" id="SSF56784">
    <property type="entry name" value="HAD-like"/>
    <property type="match status" value="1"/>
</dbReference>
<feature type="domain" description="Polynucleotide kinase PNKP phosphatase" evidence="1">
    <location>
        <begin position="159"/>
        <end position="291"/>
    </location>
</feature>
<dbReference type="Gene3D" id="3.40.50.1000">
    <property type="entry name" value="HAD superfamily/HAD-like"/>
    <property type="match status" value="1"/>
</dbReference>
<sequence>MSQKVLILQGIPASGKSTFAKALVADSRGLWKRLNKDDMRAMLDDSVHSKENESFVEQLRDMMLFEALKYGKNVVIDDTNLWERPIERVKKVVEQFQKIHRTKIEIEIKPFEVDLGTCIERDSQRTTSVGATVISKLYRQHIVSKEELYTYTEADGLLPQALICELDNVLAIAHQRNLQDVFLCENDLVHQPIKELLDIYRAANYQIILLTQRPETYRRQTQNWLYYNRIEFDELLMYPSGIKGIRHKKEFYEEEIALRYQVKLALETQQEAVDLWRLELQIPCLQVGYGDLY</sequence>
<evidence type="ECO:0000313" key="3">
    <source>
        <dbReference type="Proteomes" id="UP001236507"/>
    </source>
</evidence>
<evidence type="ECO:0000313" key="2">
    <source>
        <dbReference type="EMBL" id="MDI9860207.1"/>
    </source>
</evidence>